<dbReference type="Gene3D" id="3.40.50.720">
    <property type="entry name" value="NAD(P)-binding Rossmann-like Domain"/>
    <property type="match status" value="1"/>
</dbReference>
<keyword evidence="3" id="KW-1185">Reference proteome</keyword>
<dbReference type="Proteomes" id="UP000199101">
    <property type="component" value="Unassembled WGS sequence"/>
</dbReference>
<gene>
    <name evidence="2" type="ORF">GA0061103_3989</name>
</gene>
<dbReference type="OrthoDB" id="9814124at2"/>
<dbReference type="AlphaFoldDB" id="A0A1C3VLR2"/>
<name>A0A1C3VLR2_9HYPH</name>
<evidence type="ECO:0000259" key="1">
    <source>
        <dbReference type="Pfam" id="PF01370"/>
    </source>
</evidence>
<dbReference type="EMBL" id="FMAG01000003">
    <property type="protein sequence ID" value="SCB28659.1"/>
    <property type="molecule type" value="Genomic_DNA"/>
</dbReference>
<dbReference type="SUPFAM" id="SSF51735">
    <property type="entry name" value="NAD(P)-binding Rossmann-fold domains"/>
    <property type="match status" value="1"/>
</dbReference>
<evidence type="ECO:0000313" key="2">
    <source>
        <dbReference type="EMBL" id="SCB28659.1"/>
    </source>
</evidence>
<dbReference type="RefSeq" id="WP_092712275.1">
    <property type="nucleotide sequence ID" value="NZ_FMAG01000003.1"/>
</dbReference>
<protein>
    <submittedName>
        <fullName evidence="2">Nucleoside-diphosphate-sugar epimerase</fullName>
    </submittedName>
</protein>
<dbReference type="STRING" id="410764.GA0061103_3989"/>
<feature type="domain" description="NAD-dependent epimerase/dehydratase" evidence="1">
    <location>
        <begin position="3"/>
        <end position="229"/>
    </location>
</feature>
<accession>A0A1C3VLR2</accession>
<dbReference type="PANTHER" id="PTHR43245">
    <property type="entry name" value="BIFUNCTIONAL POLYMYXIN RESISTANCE PROTEIN ARNA"/>
    <property type="match status" value="1"/>
</dbReference>
<dbReference type="PANTHER" id="PTHR43245:SF55">
    <property type="entry name" value="NAD(P)-BINDING DOMAIN-CONTAINING PROTEIN"/>
    <property type="match status" value="1"/>
</dbReference>
<proteinExistence type="predicted"/>
<reference evidence="3" key="1">
    <citation type="submission" date="2016-08" db="EMBL/GenBank/DDBJ databases">
        <authorList>
            <person name="Varghese N."/>
            <person name="Submissions Spin"/>
        </authorList>
    </citation>
    <scope>NUCLEOTIDE SEQUENCE [LARGE SCALE GENOMIC DNA]</scope>
    <source>
        <strain evidence="3">HAMBI 2975</strain>
    </source>
</reference>
<sequence>MKVLISGGTGLVGRYIAEELLSAGYKVAIGGRNPPPSGLFPLPTSFVPLSLDPAENQSCAFDDAYFFVHAAFSHVAGKYRGGEGEDPDGFRRLNLDGTVKLFETARKAGIRRCIFLSSRAVYGDGIAGEELTEATKPVPNTLYGEVKRDAEHALFSLSAPDFATASLRATGVYGDLRPNKWDDLFDDYLNGRPVPSRAGTEVHGRDLGRAVRLLLETEAGRIDGEAFNLSDILTDTHEILGHLQSVTHCPHALPARAPQSAVNAMNTSKIEALGWQGGGKALLGQTIETLAKSMPVRADINASILSRPSQASPVRRP</sequence>
<dbReference type="InterPro" id="IPR050177">
    <property type="entry name" value="Lipid_A_modif_metabolic_enz"/>
</dbReference>
<dbReference type="InterPro" id="IPR001509">
    <property type="entry name" value="Epimerase_deHydtase"/>
</dbReference>
<dbReference type="Pfam" id="PF01370">
    <property type="entry name" value="Epimerase"/>
    <property type="match status" value="1"/>
</dbReference>
<dbReference type="CDD" id="cd08946">
    <property type="entry name" value="SDR_e"/>
    <property type="match status" value="1"/>
</dbReference>
<evidence type="ECO:0000313" key="3">
    <source>
        <dbReference type="Proteomes" id="UP000199101"/>
    </source>
</evidence>
<dbReference type="InterPro" id="IPR036291">
    <property type="entry name" value="NAD(P)-bd_dom_sf"/>
</dbReference>
<organism evidence="2 3">
    <name type="scientific">Rhizobium multihospitium</name>
    <dbReference type="NCBI Taxonomy" id="410764"/>
    <lineage>
        <taxon>Bacteria</taxon>
        <taxon>Pseudomonadati</taxon>
        <taxon>Pseudomonadota</taxon>
        <taxon>Alphaproteobacteria</taxon>
        <taxon>Hyphomicrobiales</taxon>
        <taxon>Rhizobiaceae</taxon>
        <taxon>Rhizobium/Agrobacterium group</taxon>
        <taxon>Rhizobium</taxon>
    </lineage>
</organism>